<organism evidence="2 3">
    <name type="scientific">Streptomyces calidiresistens</name>
    <dbReference type="NCBI Taxonomy" id="1485586"/>
    <lineage>
        <taxon>Bacteria</taxon>
        <taxon>Bacillati</taxon>
        <taxon>Actinomycetota</taxon>
        <taxon>Actinomycetes</taxon>
        <taxon>Kitasatosporales</taxon>
        <taxon>Streptomycetaceae</taxon>
        <taxon>Streptomyces</taxon>
    </lineage>
</organism>
<dbReference type="Pfam" id="PF21806">
    <property type="entry name" value="DUF6879"/>
    <property type="match status" value="1"/>
</dbReference>
<accession>A0A7W3T0S8</accession>
<dbReference type="RefSeq" id="WP_182660636.1">
    <property type="nucleotide sequence ID" value="NZ_VKHS01000052.1"/>
</dbReference>
<dbReference type="AlphaFoldDB" id="A0A7W3T0S8"/>
<comment type="caution">
    <text evidence="2">The sequence shown here is derived from an EMBL/GenBank/DDBJ whole genome shotgun (WGS) entry which is preliminary data.</text>
</comment>
<proteinExistence type="predicted"/>
<gene>
    <name evidence="2" type="ORF">FOE67_04455</name>
</gene>
<protein>
    <recommendedName>
        <fullName evidence="1">DUF6879 domain-containing protein</fullName>
    </recommendedName>
</protein>
<name>A0A7W3T0S8_9ACTN</name>
<feature type="domain" description="DUF6879" evidence="1">
    <location>
        <begin position="6"/>
        <end position="168"/>
    </location>
</feature>
<sequence>MTERPTFDELFASCRHSAIHLEMRDMYTPDDPVYLDWKAGVEIDPVERFRDWYDLIVRTVGRGVRVRRARIVSEPLTDFIRHEHEVTPRLNIPAGEEVRWLPRRRASDLALPGNDFWVFDNRLVRFGHFAGDGTYLDQETTENPEVVGLCTSAFEAVWERAIPHERYQPEMPLERAGR</sequence>
<reference evidence="3" key="1">
    <citation type="submission" date="2019-10" db="EMBL/GenBank/DDBJ databases">
        <title>Streptomyces sp. nov., a novel actinobacterium isolated from alkaline environment.</title>
        <authorList>
            <person name="Golinska P."/>
        </authorList>
    </citation>
    <scope>NUCLEOTIDE SEQUENCE [LARGE SCALE GENOMIC DNA]</scope>
    <source>
        <strain evidence="3">DSM 42108</strain>
    </source>
</reference>
<evidence type="ECO:0000313" key="2">
    <source>
        <dbReference type="EMBL" id="MBB0228781.1"/>
    </source>
</evidence>
<evidence type="ECO:0000259" key="1">
    <source>
        <dbReference type="Pfam" id="PF21806"/>
    </source>
</evidence>
<dbReference type="InterPro" id="IPR049244">
    <property type="entry name" value="DUF6879"/>
</dbReference>
<dbReference type="Proteomes" id="UP000530234">
    <property type="component" value="Unassembled WGS sequence"/>
</dbReference>
<evidence type="ECO:0000313" key="3">
    <source>
        <dbReference type="Proteomes" id="UP000530234"/>
    </source>
</evidence>
<keyword evidence="3" id="KW-1185">Reference proteome</keyword>
<dbReference type="EMBL" id="VKHS01000052">
    <property type="protein sequence ID" value="MBB0228781.1"/>
    <property type="molecule type" value="Genomic_DNA"/>
</dbReference>